<organism evidence="6">
    <name type="scientific">Hydatigena taeniaeformis</name>
    <name type="common">Feline tapeworm</name>
    <name type="synonym">Taenia taeniaeformis</name>
    <dbReference type="NCBI Taxonomy" id="6205"/>
    <lineage>
        <taxon>Eukaryota</taxon>
        <taxon>Metazoa</taxon>
        <taxon>Spiralia</taxon>
        <taxon>Lophotrochozoa</taxon>
        <taxon>Platyhelminthes</taxon>
        <taxon>Cestoda</taxon>
        <taxon>Eucestoda</taxon>
        <taxon>Cyclophyllidea</taxon>
        <taxon>Taeniidae</taxon>
        <taxon>Hydatigera</taxon>
    </lineage>
</organism>
<dbReference type="STRING" id="6205.A0A0R3X1Z9"/>
<dbReference type="SUPFAM" id="SSF47473">
    <property type="entry name" value="EF-hand"/>
    <property type="match status" value="1"/>
</dbReference>
<dbReference type="WBParaSite" id="TTAC_0000727401-mRNA-1">
    <property type="protein sequence ID" value="TTAC_0000727401-mRNA-1"/>
    <property type="gene ID" value="TTAC_0000727401"/>
</dbReference>
<dbReference type="Pfam" id="PF13499">
    <property type="entry name" value="EF-hand_7"/>
    <property type="match status" value="2"/>
</dbReference>
<evidence type="ECO:0000313" key="5">
    <source>
        <dbReference type="Proteomes" id="UP000274429"/>
    </source>
</evidence>
<name>A0A0R3X1Z9_HYDTA</name>
<reference evidence="6" key="1">
    <citation type="submission" date="2017-02" db="UniProtKB">
        <authorList>
            <consortium name="WormBaseParasite"/>
        </authorList>
    </citation>
    <scope>IDENTIFICATION</scope>
</reference>
<gene>
    <name evidence="4" type="ORF">TTAC_LOCUS7259</name>
</gene>
<accession>A0A0R3X1Z9</accession>
<evidence type="ECO:0000259" key="3">
    <source>
        <dbReference type="PROSITE" id="PS50222"/>
    </source>
</evidence>
<dbReference type="Gene3D" id="1.10.238.10">
    <property type="entry name" value="EF-hand"/>
    <property type="match status" value="2"/>
</dbReference>
<feature type="domain" description="EF-hand" evidence="3">
    <location>
        <begin position="184"/>
        <end position="218"/>
    </location>
</feature>
<dbReference type="GO" id="GO:0005509">
    <property type="term" value="F:calcium ion binding"/>
    <property type="evidence" value="ECO:0007669"/>
    <property type="project" value="InterPro"/>
</dbReference>
<dbReference type="EMBL" id="UYWX01020357">
    <property type="protein sequence ID" value="VDM31612.1"/>
    <property type="molecule type" value="Genomic_DNA"/>
</dbReference>
<dbReference type="Proteomes" id="UP000274429">
    <property type="component" value="Unassembled WGS sequence"/>
</dbReference>
<dbReference type="PROSITE" id="PS50222">
    <property type="entry name" value="EF_HAND_2"/>
    <property type="match status" value="3"/>
</dbReference>
<feature type="domain" description="EF-hand" evidence="3">
    <location>
        <begin position="106"/>
        <end position="141"/>
    </location>
</feature>
<dbReference type="PANTHER" id="PTHR23050">
    <property type="entry name" value="CALCIUM BINDING PROTEIN"/>
    <property type="match status" value="1"/>
</dbReference>
<sequence length="218" mass="25267">MWSPFRPSIINSIENRCMSCGCVRLTDWRLGKRTPFAGEPMRAEGRIGQRAIQSLCCAPTDTTQICTVVMNEHRERFLRKFREMDIDNSGVLSKSEVKECLGAAGFDKKFIKKFMKRFDADGDGNITEDEYLRVVCDLPEEELNTSAHRIPFWRSVFDDVDRDKSGRISCVELHNLLRDMGFPVKVSELEEWIRSHDKDKDGEMDFHEFVAFMSDTKH</sequence>
<reference evidence="4 5" key="2">
    <citation type="submission" date="2018-11" db="EMBL/GenBank/DDBJ databases">
        <authorList>
            <consortium name="Pathogen Informatics"/>
        </authorList>
    </citation>
    <scope>NUCLEOTIDE SEQUENCE [LARGE SCALE GENOMIC DNA]</scope>
</reference>
<evidence type="ECO:0000256" key="2">
    <source>
        <dbReference type="ARBA" id="ARBA00022837"/>
    </source>
</evidence>
<dbReference type="OrthoDB" id="418595at2759"/>
<keyword evidence="5" id="KW-1185">Reference proteome</keyword>
<proteinExistence type="predicted"/>
<dbReference type="InterPro" id="IPR011992">
    <property type="entry name" value="EF-hand-dom_pair"/>
</dbReference>
<evidence type="ECO:0000313" key="4">
    <source>
        <dbReference type="EMBL" id="VDM31612.1"/>
    </source>
</evidence>
<dbReference type="InterPro" id="IPR002048">
    <property type="entry name" value="EF_hand_dom"/>
</dbReference>
<dbReference type="InterPro" id="IPR050145">
    <property type="entry name" value="Centrin_CML-like"/>
</dbReference>
<evidence type="ECO:0000256" key="1">
    <source>
        <dbReference type="ARBA" id="ARBA00022737"/>
    </source>
</evidence>
<protein>
    <submittedName>
        <fullName evidence="6">Calmodulin</fullName>
    </submittedName>
</protein>
<feature type="domain" description="EF-hand" evidence="3">
    <location>
        <begin position="148"/>
        <end position="183"/>
    </location>
</feature>
<keyword evidence="2" id="KW-0106">Calcium</keyword>
<dbReference type="PROSITE" id="PS00018">
    <property type="entry name" value="EF_HAND_1"/>
    <property type="match status" value="3"/>
</dbReference>
<keyword evidence="1" id="KW-0677">Repeat</keyword>
<dbReference type="FunFam" id="1.10.238.10:FF:000003">
    <property type="entry name" value="Calmodulin A"/>
    <property type="match status" value="1"/>
</dbReference>
<evidence type="ECO:0000313" key="6">
    <source>
        <dbReference type="WBParaSite" id="TTAC_0000727401-mRNA-1"/>
    </source>
</evidence>
<dbReference type="SMART" id="SM00054">
    <property type="entry name" value="EFh"/>
    <property type="match status" value="4"/>
</dbReference>
<dbReference type="InterPro" id="IPR018247">
    <property type="entry name" value="EF_Hand_1_Ca_BS"/>
</dbReference>
<dbReference type="AlphaFoldDB" id="A0A0R3X1Z9"/>